<accession>A0ABP8Y7Z4</accession>
<protein>
    <recommendedName>
        <fullName evidence="4">Urease accessory protein UreH-like transmembrane domain-containing protein</fullName>
    </recommendedName>
</protein>
<evidence type="ECO:0000313" key="3">
    <source>
        <dbReference type="Proteomes" id="UP001500556"/>
    </source>
</evidence>
<feature type="transmembrane region" description="Helical" evidence="1">
    <location>
        <begin position="15"/>
        <end position="34"/>
    </location>
</feature>
<keyword evidence="1" id="KW-1133">Transmembrane helix</keyword>
<dbReference type="InterPro" id="IPR018688">
    <property type="entry name" value="PpoB2-like"/>
</dbReference>
<keyword evidence="1" id="KW-0472">Membrane</keyword>
<keyword evidence="1" id="KW-0812">Transmembrane</keyword>
<name>A0ABP8Y7Z4_9MICO</name>
<proteinExistence type="predicted"/>
<evidence type="ECO:0000256" key="1">
    <source>
        <dbReference type="SAM" id="Phobius"/>
    </source>
</evidence>
<reference evidence="3" key="1">
    <citation type="journal article" date="2019" name="Int. J. Syst. Evol. Microbiol.">
        <title>The Global Catalogue of Microorganisms (GCM) 10K type strain sequencing project: providing services to taxonomists for standard genome sequencing and annotation.</title>
        <authorList>
            <consortium name="The Broad Institute Genomics Platform"/>
            <consortium name="The Broad Institute Genome Sequencing Center for Infectious Disease"/>
            <person name="Wu L."/>
            <person name="Ma J."/>
        </authorList>
    </citation>
    <scope>NUCLEOTIDE SEQUENCE [LARGE SCALE GENOMIC DNA]</scope>
    <source>
        <strain evidence="3">JCM 18961</strain>
    </source>
</reference>
<dbReference type="Pfam" id="PF09948">
    <property type="entry name" value="PpoB2"/>
    <property type="match status" value="1"/>
</dbReference>
<keyword evidence="3" id="KW-1185">Reference proteome</keyword>
<feature type="transmembrane region" description="Helical" evidence="1">
    <location>
        <begin position="214"/>
        <end position="233"/>
    </location>
</feature>
<dbReference type="EMBL" id="BAABLO010000009">
    <property type="protein sequence ID" value="GAA4722941.1"/>
    <property type="molecule type" value="Genomic_DNA"/>
</dbReference>
<gene>
    <name evidence="2" type="ORF">GCM10025782_21070</name>
</gene>
<evidence type="ECO:0008006" key="4">
    <source>
        <dbReference type="Google" id="ProtNLM"/>
    </source>
</evidence>
<feature type="transmembrane region" description="Helical" evidence="1">
    <location>
        <begin position="87"/>
        <end position="109"/>
    </location>
</feature>
<evidence type="ECO:0000313" key="2">
    <source>
        <dbReference type="EMBL" id="GAA4722941.1"/>
    </source>
</evidence>
<dbReference type="Proteomes" id="UP001500556">
    <property type="component" value="Unassembled WGS sequence"/>
</dbReference>
<organism evidence="2 3">
    <name type="scientific">Pedococcus ginsenosidimutans</name>
    <dbReference type="NCBI Taxonomy" id="490570"/>
    <lineage>
        <taxon>Bacteria</taxon>
        <taxon>Bacillati</taxon>
        <taxon>Actinomycetota</taxon>
        <taxon>Actinomycetes</taxon>
        <taxon>Micrococcales</taxon>
        <taxon>Intrasporangiaceae</taxon>
        <taxon>Pedococcus</taxon>
    </lineage>
</organism>
<feature type="transmembrane region" description="Helical" evidence="1">
    <location>
        <begin position="115"/>
        <end position="133"/>
    </location>
</feature>
<comment type="caution">
    <text evidence="2">The sequence shown here is derived from an EMBL/GenBank/DDBJ whole genome shotgun (WGS) entry which is preliminary data.</text>
</comment>
<dbReference type="RefSeq" id="WP_345503132.1">
    <property type="nucleotide sequence ID" value="NZ_BAABLO010000009.1"/>
</dbReference>
<sequence>MTSLAVRTHWHHPEWVGVAVAGLGWLGLAGAAAVEPGLLLGLHEHHTPAQALQHSAVMAAAMMTPLVLDQVQHVAVSSLWRRRYRAVAGFLVGYLGVWTLVGAALMLVGVALTDAVGWVPALAGAFVLAVAVTRSPSHARLLRQCWATRPLALSGWRADRDCARYGASAAYPCLAVTAPLMFAVVLDHGLLAMAGATAITVAERRRPPREAGRLAPWVAALGVLCLVTALLLAPETTMTMNGSMPHR</sequence>